<dbReference type="EMBL" id="JAPUUL010000517">
    <property type="protein sequence ID" value="KAJ8130366.1"/>
    <property type="molecule type" value="Genomic_DNA"/>
</dbReference>
<comment type="caution">
    <text evidence="1">The sequence shown here is derived from an EMBL/GenBank/DDBJ whole genome shotgun (WGS) entry which is preliminary data.</text>
</comment>
<proteinExistence type="predicted"/>
<reference evidence="1" key="1">
    <citation type="submission" date="2022-12" db="EMBL/GenBank/DDBJ databases">
        <title>Genome Sequence of Lasiodiplodia mahajangana.</title>
        <authorList>
            <person name="Buettner E."/>
        </authorList>
    </citation>
    <scope>NUCLEOTIDE SEQUENCE</scope>
    <source>
        <strain evidence="1">VT137</strain>
    </source>
</reference>
<accession>A0ACC2JSI4</accession>
<protein>
    <submittedName>
        <fullName evidence="1">Uncharacterized protein</fullName>
    </submittedName>
</protein>
<sequence length="575" mass="64872">MHNVVTINDLGGVSKLARRSDQLWSNTAVEDVMRYSREVPLIEWSTNTITMPLFEAGIVFVIVLGFWYLSNIGSRPRHYPPGPPTLPLIGNLHQIPREKRHAQFAQWAREYGPIYSLILGTKVMIVLNSDVAVRELVDKRGGIYSSRPDGYIAQDVLSGGLRVLLMPNNGPWSIARKLGHRILNTTVARSYVPYQDLESKAMLFGFLQSPDDFIHHLRRYTASLTTQMTFGFRTTSIQDQRFKEAFDIFDRGSEIIGSKILDGHTVGLNTNLTVYARLHSIYPKRSAGGLKNGTAQPCFCVDLVKIQAEETVSDDFAAYLGGSLLQAGSETTSNILIAFVQAMVLFPDVAKSAQSELGRVCGRRMPDLNDVPDLSYIRACAKETLRWMPGFMLGIPHAVTQDDSYMGYHIPKGATVILNSWAIHNDPKRHPNPRRFYPERYLNDHQTSVESASNPDVTKRDHFAFGAGRRRCQGMHIADRSIFLAISRLLWAFDFGKAKDPETGREIIPGLDDFVEGVMQFPKPFQANIHTRDAEKAEAIRQEWAQMLALLDEQGQWRVVPEGLVWKDEQTFENY</sequence>
<organism evidence="1 2">
    <name type="scientific">Lasiodiplodia mahajangana</name>
    <dbReference type="NCBI Taxonomy" id="1108764"/>
    <lineage>
        <taxon>Eukaryota</taxon>
        <taxon>Fungi</taxon>
        <taxon>Dikarya</taxon>
        <taxon>Ascomycota</taxon>
        <taxon>Pezizomycotina</taxon>
        <taxon>Dothideomycetes</taxon>
        <taxon>Dothideomycetes incertae sedis</taxon>
        <taxon>Botryosphaeriales</taxon>
        <taxon>Botryosphaeriaceae</taxon>
        <taxon>Lasiodiplodia</taxon>
    </lineage>
</organism>
<evidence type="ECO:0000313" key="1">
    <source>
        <dbReference type="EMBL" id="KAJ8130366.1"/>
    </source>
</evidence>
<evidence type="ECO:0000313" key="2">
    <source>
        <dbReference type="Proteomes" id="UP001153332"/>
    </source>
</evidence>
<dbReference type="Proteomes" id="UP001153332">
    <property type="component" value="Unassembled WGS sequence"/>
</dbReference>
<name>A0ACC2JSI4_9PEZI</name>
<keyword evidence="2" id="KW-1185">Reference proteome</keyword>
<gene>
    <name evidence="1" type="ORF">O1611_g3264</name>
</gene>